<reference evidence="6 7" key="1">
    <citation type="journal article" date="2023" name="ISME J.">
        <title>Cultivation and genomic characterization of novel and ubiquitous marine nitrite-oxidizing bacteria from the Nitrospirales.</title>
        <authorList>
            <person name="Mueller A.J."/>
            <person name="Daebeler A."/>
            <person name="Herbold C.W."/>
            <person name="Kirkegaard R.H."/>
            <person name="Daims H."/>
        </authorList>
    </citation>
    <scope>NUCLEOTIDE SEQUENCE [LARGE SCALE GENOMIC DNA]</scope>
    <source>
        <strain evidence="6 7">EB</strain>
    </source>
</reference>
<dbReference type="Proteomes" id="UP001250932">
    <property type="component" value="Unassembled WGS sequence"/>
</dbReference>
<name>A0ABU3K4Y8_9BACT</name>
<keyword evidence="1 4" id="KW-0349">Heme</keyword>
<dbReference type="EMBL" id="JAQOUE010000001">
    <property type="protein sequence ID" value="MDT7041475.1"/>
    <property type="molecule type" value="Genomic_DNA"/>
</dbReference>
<sequence>MRKEQLHHWQSWCLGVVFVCGLGLGCSQADEGDHPSHAVMEKNGATSAGVVVSESADIEVPKEFQSGEERFNTFCARCHGVHARGTTNGPPLVHKIYEPSHHADIAFLRAAAQGVRAHHWEFGNMPKIEGASSDDVQLVIQYVRWLQREAGIY</sequence>
<keyword evidence="7" id="KW-1185">Reference proteome</keyword>
<keyword evidence="2 4" id="KW-0479">Metal-binding</keyword>
<evidence type="ECO:0000256" key="2">
    <source>
        <dbReference type="ARBA" id="ARBA00022723"/>
    </source>
</evidence>
<protein>
    <submittedName>
        <fullName evidence="6">Cytochrome c</fullName>
    </submittedName>
</protein>
<feature type="domain" description="Cytochrome c" evidence="5">
    <location>
        <begin position="62"/>
        <end position="147"/>
    </location>
</feature>
<keyword evidence="3 4" id="KW-0408">Iron</keyword>
<dbReference type="Pfam" id="PF00034">
    <property type="entry name" value="Cytochrom_C"/>
    <property type="match status" value="1"/>
</dbReference>
<dbReference type="Gene3D" id="1.10.760.10">
    <property type="entry name" value="Cytochrome c-like domain"/>
    <property type="match status" value="1"/>
</dbReference>
<dbReference type="PROSITE" id="PS51257">
    <property type="entry name" value="PROKAR_LIPOPROTEIN"/>
    <property type="match status" value="1"/>
</dbReference>
<dbReference type="PROSITE" id="PS51007">
    <property type="entry name" value="CYTC"/>
    <property type="match status" value="1"/>
</dbReference>
<gene>
    <name evidence="6" type="ORF">PPG34_03885</name>
</gene>
<dbReference type="InterPro" id="IPR009056">
    <property type="entry name" value="Cyt_c-like_dom"/>
</dbReference>
<proteinExistence type="predicted"/>
<dbReference type="InterPro" id="IPR036909">
    <property type="entry name" value="Cyt_c-like_dom_sf"/>
</dbReference>
<dbReference type="SUPFAM" id="SSF46626">
    <property type="entry name" value="Cytochrome c"/>
    <property type="match status" value="1"/>
</dbReference>
<organism evidence="6 7">
    <name type="scientific">Candidatus Nitronereus thalassa</name>
    <dbReference type="NCBI Taxonomy" id="3020898"/>
    <lineage>
        <taxon>Bacteria</taxon>
        <taxon>Pseudomonadati</taxon>
        <taxon>Nitrospirota</taxon>
        <taxon>Nitrospiria</taxon>
        <taxon>Nitrospirales</taxon>
        <taxon>Nitrospiraceae</taxon>
        <taxon>Candidatus Nitronereus</taxon>
    </lineage>
</organism>
<dbReference type="RefSeq" id="WP_313831827.1">
    <property type="nucleotide sequence ID" value="NZ_JAQOUE010000001.1"/>
</dbReference>
<evidence type="ECO:0000256" key="1">
    <source>
        <dbReference type="ARBA" id="ARBA00022617"/>
    </source>
</evidence>
<evidence type="ECO:0000259" key="5">
    <source>
        <dbReference type="PROSITE" id="PS51007"/>
    </source>
</evidence>
<evidence type="ECO:0000256" key="3">
    <source>
        <dbReference type="ARBA" id="ARBA00023004"/>
    </source>
</evidence>
<evidence type="ECO:0000313" key="6">
    <source>
        <dbReference type="EMBL" id="MDT7041475.1"/>
    </source>
</evidence>
<evidence type="ECO:0000313" key="7">
    <source>
        <dbReference type="Proteomes" id="UP001250932"/>
    </source>
</evidence>
<comment type="caution">
    <text evidence="6">The sequence shown here is derived from an EMBL/GenBank/DDBJ whole genome shotgun (WGS) entry which is preliminary data.</text>
</comment>
<accession>A0ABU3K4Y8</accession>
<evidence type="ECO:0000256" key="4">
    <source>
        <dbReference type="PROSITE-ProRule" id="PRU00433"/>
    </source>
</evidence>